<reference evidence="10" key="2">
    <citation type="submission" date="2025-08" db="UniProtKB">
        <authorList>
            <consortium name="Ensembl"/>
        </authorList>
    </citation>
    <scope>IDENTIFICATION</scope>
</reference>
<keyword evidence="11" id="KW-1185">Reference proteome</keyword>
<evidence type="ECO:0000256" key="4">
    <source>
        <dbReference type="ARBA" id="ARBA00023015"/>
    </source>
</evidence>
<dbReference type="PANTHER" id="PTHR15692:SF9">
    <property type="entry name" value="MASTERMIND-LIKE PROTEIN 2"/>
    <property type="match status" value="1"/>
</dbReference>
<keyword evidence="5" id="KW-0010">Activator</keyword>
<evidence type="ECO:0000256" key="1">
    <source>
        <dbReference type="ARBA" id="ARBA00004324"/>
    </source>
</evidence>
<keyword evidence="6" id="KW-0804">Transcription</keyword>
<dbReference type="Proteomes" id="UP000694580">
    <property type="component" value="Chromosome 13"/>
</dbReference>
<dbReference type="GO" id="GO:0003713">
    <property type="term" value="F:transcription coactivator activity"/>
    <property type="evidence" value="ECO:0007669"/>
    <property type="project" value="InterPro"/>
</dbReference>
<feature type="compositionally biased region" description="Polar residues" evidence="8">
    <location>
        <begin position="390"/>
        <end position="421"/>
    </location>
</feature>
<accession>A0AAY4BID2</accession>
<keyword evidence="4" id="KW-0805">Transcription regulation</keyword>
<dbReference type="InterPro" id="IPR019082">
    <property type="entry name" value="Mastermind-like_N"/>
</dbReference>
<evidence type="ECO:0000256" key="6">
    <source>
        <dbReference type="ARBA" id="ARBA00023163"/>
    </source>
</evidence>
<evidence type="ECO:0000256" key="5">
    <source>
        <dbReference type="ARBA" id="ARBA00023159"/>
    </source>
</evidence>
<name>A0AAY4BID2_9TELE</name>
<comment type="subcellular location">
    <subcellularLocation>
        <location evidence="1">Nucleus speckle</location>
    </subcellularLocation>
</comment>
<keyword evidence="7" id="KW-0539">Nucleus</keyword>
<dbReference type="GO" id="GO:0007221">
    <property type="term" value="P:positive regulation of transcription of Notch receptor target"/>
    <property type="evidence" value="ECO:0007669"/>
    <property type="project" value="InterPro"/>
</dbReference>
<dbReference type="Gene3D" id="6.10.250.970">
    <property type="match status" value="1"/>
</dbReference>
<feature type="compositionally biased region" description="Polar residues" evidence="8">
    <location>
        <begin position="670"/>
        <end position="681"/>
    </location>
</feature>
<comment type="similarity">
    <text evidence="2">Belongs to the mastermind family.</text>
</comment>
<feature type="compositionally biased region" description="Polar residues" evidence="8">
    <location>
        <begin position="806"/>
        <end position="819"/>
    </location>
</feature>
<feature type="compositionally biased region" description="Low complexity" evidence="8">
    <location>
        <begin position="316"/>
        <end position="326"/>
    </location>
</feature>
<evidence type="ECO:0000256" key="3">
    <source>
        <dbReference type="ARBA" id="ARBA00022976"/>
    </source>
</evidence>
<protein>
    <recommendedName>
        <fullName evidence="9">Neurogenic mastermind-like N-terminal domain-containing protein</fullName>
    </recommendedName>
</protein>
<feature type="compositionally biased region" description="Low complexity" evidence="8">
    <location>
        <begin position="474"/>
        <end position="485"/>
    </location>
</feature>
<feature type="compositionally biased region" description="Polar residues" evidence="8">
    <location>
        <begin position="612"/>
        <end position="650"/>
    </location>
</feature>
<dbReference type="GO" id="GO:0016607">
    <property type="term" value="C:nuclear speck"/>
    <property type="evidence" value="ECO:0007669"/>
    <property type="project" value="UniProtKB-SubCell"/>
</dbReference>
<feature type="compositionally biased region" description="Polar residues" evidence="8">
    <location>
        <begin position="454"/>
        <end position="473"/>
    </location>
</feature>
<dbReference type="SMART" id="SM01275">
    <property type="entry name" value="MamL-1"/>
    <property type="match status" value="1"/>
</dbReference>
<dbReference type="AlphaFoldDB" id="A0AAY4BID2"/>
<keyword evidence="3" id="KW-0914">Notch signaling pathway</keyword>
<gene>
    <name evidence="10" type="primary">zmp:0000001236</name>
</gene>
<dbReference type="PANTHER" id="PTHR15692">
    <property type="entry name" value="MASTERMIND-LIKE"/>
    <property type="match status" value="1"/>
</dbReference>
<evidence type="ECO:0000313" key="11">
    <source>
        <dbReference type="Proteomes" id="UP000694580"/>
    </source>
</evidence>
<dbReference type="Pfam" id="PF09596">
    <property type="entry name" value="MamL-1"/>
    <property type="match status" value="1"/>
</dbReference>
<evidence type="ECO:0000256" key="2">
    <source>
        <dbReference type="ARBA" id="ARBA00008081"/>
    </source>
</evidence>
<evidence type="ECO:0000256" key="7">
    <source>
        <dbReference type="ARBA" id="ARBA00023242"/>
    </source>
</evidence>
<feature type="region of interest" description="Disordered" evidence="8">
    <location>
        <begin position="385"/>
        <end position="421"/>
    </location>
</feature>
<dbReference type="Ensembl" id="ENSDCDT00010020915.1">
    <property type="protein sequence ID" value="ENSDCDP00010019796.1"/>
    <property type="gene ID" value="ENSDCDG00010008921.1"/>
</dbReference>
<reference evidence="10" key="3">
    <citation type="submission" date="2025-09" db="UniProtKB">
        <authorList>
            <consortium name="Ensembl"/>
        </authorList>
    </citation>
    <scope>IDENTIFICATION</scope>
</reference>
<dbReference type="GeneTree" id="ENSGT00950000183201"/>
<feature type="region of interest" description="Disordered" evidence="8">
    <location>
        <begin position="295"/>
        <end position="348"/>
    </location>
</feature>
<evidence type="ECO:0000259" key="9">
    <source>
        <dbReference type="SMART" id="SM01275"/>
    </source>
</evidence>
<feature type="compositionally biased region" description="Pro residues" evidence="8">
    <location>
        <begin position="505"/>
        <end position="515"/>
    </location>
</feature>
<feature type="compositionally biased region" description="Pro residues" evidence="8">
    <location>
        <begin position="793"/>
        <end position="804"/>
    </location>
</feature>
<evidence type="ECO:0000313" key="10">
    <source>
        <dbReference type="Ensembl" id="ENSDCDP00010019796.1"/>
    </source>
</evidence>
<feature type="region of interest" description="Disordered" evidence="8">
    <location>
        <begin position="454"/>
        <end position="684"/>
    </location>
</feature>
<reference evidence="10 11" key="1">
    <citation type="submission" date="2020-06" db="EMBL/GenBank/DDBJ databases">
        <authorList>
            <consortium name="Wellcome Sanger Institute Data Sharing"/>
        </authorList>
    </citation>
    <scope>NUCLEOTIDE SEQUENCE [LARGE SCALE GENOMIC DNA]</scope>
</reference>
<organism evidence="10 11">
    <name type="scientific">Denticeps clupeoides</name>
    <name type="common">denticle herring</name>
    <dbReference type="NCBI Taxonomy" id="299321"/>
    <lineage>
        <taxon>Eukaryota</taxon>
        <taxon>Metazoa</taxon>
        <taxon>Chordata</taxon>
        <taxon>Craniata</taxon>
        <taxon>Vertebrata</taxon>
        <taxon>Euteleostomi</taxon>
        <taxon>Actinopterygii</taxon>
        <taxon>Neopterygii</taxon>
        <taxon>Teleostei</taxon>
        <taxon>Clupei</taxon>
        <taxon>Clupeiformes</taxon>
        <taxon>Denticipitoidei</taxon>
        <taxon>Denticipitidae</taxon>
        <taxon>Denticeps</taxon>
    </lineage>
</organism>
<evidence type="ECO:0000256" key="8">
    <source>
        <dbReference type="SAM" id="MobiDB-lite"/>
    </source>
</evidence>
<feature type="compositionally biased region" description="Polar residues" evidence="8">
    <location>
        <begin position="105"/>
        <end position="116"/>
    </location>
</feature>
<dbReference type="InterPro" id="IPR046369">
    <property type="entry name" value="MAML1-3"/>
</dbReference>
<proteinExistence type="inferred from homology"/>
<feature type="region of interest" description="Disordered" evidence="8">
    <location>
        <begin position="727"/>
        <end position="826"/>
    </location>
</feature>
<sequence>MGEAAPAVGGFVPMLGSMPSGTPRGSAVPQLHSAIVERLRARIELCRRHHSTCESRYQRGQAETSDREHESTLHLLSLVHRGPGGRKAKGGRAAPQQANGEPKGQNPSEAEPKSSTRIALQGSLRRKIEGHPAEYKPNGMSCGPPGPDFKRIRVDVGRLPPGSCSLGGGQSQSHMSSCSLGHNHCRKDPYMIPHGVGSDIFNMTLRDMKKEPDEVQTCSQSSIEAGMMMFEFKDEPGGQIDPELQDLFDELTKSVPSLNDPEFEKMLKQDDTFGLDLGRPNSAGMGNPCPLMDKPIKTEYSPDFSQNPRPASAGPSFSMTTSSISSVQLGHGQVSQASAGPSRALPGWPEVSHAEQLKQMAANQLQPNGLLHHSHQNQQLSWSLAMGSHSPGSFTQEKLPSSTTLCPQRISPQSNGQSKTMNNCLFKPQRFNGSNQAEMKVLSSKPMLQFTPKATATVGQQGPHISSPHNKATQPQQPSPGQNQNHSHGGLHFQSPPLPLATSPCHPPKPLPSRPPVNQQAPGMHFKMGQQRPVLPSVSRAAEAPAQNQPPLPSAEASSQSKAAGKSVALQRPMRQQLQLADTDKAGGAQDQFSRHLTRPPPDYKQPRSAGGVQQSHLYAGINSSQPLTSKGQDQSDLRSMSCQLSNSQAAKMIDRRFGSGQDPHPGSCQLRQPLQGSNRSRMGLHPGKGLFQGSHGPGMTFGRTSVGQEGLLGKELSSMTSVEAGMSWTPGPRQPGLDVKRVPGAVPPQGAQVDMGGHTFTQRPIAPPNQVPPNAGLLLPRPAVGGAGSAPRPCPPRMPPLPGSFPTSDHNPGNFQTLGGSGRPGRLTFDFLPEGDNTVPGINTESDFIDSLLKSGTGNDDWMKDINLEEILGGHS</sequence>
<feature type="region of interest" description="Disordered" evidence="8">
    <location>
        <begin position="51"/>
        <end position="116"/>
    </location>
</feature>
<feature type="domain" description="Neurogenic mastermind-like N-terminal" evidence="9">
    <location>
        <begin position="29"/>
        <end position="89"/>
    </location>
</feature>
<dbReference type="InterPro" id="IPR046370">
    <property type="entry name" value="MAML_N_sf"/>
</dbReference>